<accession>A0A397I012</accession>
<gene>
    <name evidence="1" type="ORF">CDV56_103969</name>
</gene>
<keyword evidence="2" id="KW-1185">Reference proteome</keyword>
<name>A0A397I012_ASPTH</name>
<dbReference type="STRING" id="41047.A0A397I012"/>
<comment type="caution">
    <text evidence="1">The sequence shown here is derived from an EMBL/GenBank/DDBJ whole genome shotgun (WGS) entry which is preliminary data.</text>
</comment>
<evidence type="ECO:0000313" key="1">
    <source>
        <dbReference type="EMBL" id="RHZ67126.1"/>
    </source>
</evidence>
<dbReference type="Proteomes" id="UP000215305">
    <property type="component" value="Unassembled WGS sequence"/>
</dbReference>
<dbReference type="OrthoDB" id="4672515at2759"/>
<protein>
    <submittedName>
        <fullName evidence="1">Uncharacterized protein</fullName>
    </submittedName>
</protein>
<evidence type="ECO:0000313" key="2">
    <source>
        <dbReference type="Proteomes" id="UP000215305"/>
    </source>
</evidence>
<dbReference type="EMBL" id="NKHU02000008">
    <property type="protein sequence ID" value="RHZ67126.1"/>
    <property type="molecule type" value="Genomic_DNA"/>
</dbReference>
<dbReference type="RefSeq" id="XP_026618478.1">
    <property type="nucleotide sequence ID" value="XM_026757588.1"/>
</dbReference>
<proteinExistence type="predicted"/>
<dbReference type="GeneID" id="38125943"/>
<organism evidence="1 2">
    <name type="scientific">Aspergillus thermomutatus</name>
    <name type="common">Neosartorya pseudofischeri</name>
    <dbReference type="NCBI Taxonomy" id="41047"/>
    <lineage>
        <taxon>Eukaryota</taxon>
        <taxon>Fungi</taxon>
        <taxon>Dikarya</taxon>
        <taxon>Ascomycota</taxon>
        <taxon>Pezizomycotina</taxon>
        <taxon>Eurotiomycetes</taxon>
        <taxon>Eurotiomycetidae</taxon>
        <taxon>Eurotiales</taxon>
        <taxon>Aspergillaceae</taxon>
        <taxon>Aspergillus</taxon>
        <taxon>Aspergillus subgen. Fumigati</taxon>
    </lineage>
</organism>
<reference evidence="1" key="1">
    <citation type="submission" date="2018-08" db="EMBL/GenBank/DDBJ databases">
        <title>Draft genome sequence of azole-resistant Aspergillus thermomutatus (Neosartorya pseudofischeri) strain HMR AF 39, isolated from a human nasal aspirate.</title>
        <authorList>
            <person name="Parent-Michaud M."/>
            <person name="Dufresne P.J."/>
            <person name="Fournier E."/>
            <person name="Martineau C."/>
            <person name="Moreira S."/>
            <person name="Perkins V."/>
            <person name="De Repentigny L."/>
            <person name="Dufresne S.F."/>
        </authorList>
    </citation>
    <scope>NUCLEOTIDE SEQUENCE [LARGE SCALE GENOMIC DNA]</scope>
    <source>
        <strain evidence="1">HMR AF 39</strain>
    </source>
</reference>
<dbReference type="AlphaFoldDB" id="A0A397I012"/>
<sequence>MMSLNVPELVTVVSHLSLRPASMRGVAEMWKNILVRFFPTNGYAEFPFQGTDYCINLDLNTHGDLGLGSVVRTQGFNTGVHFLQVNFAAAPADGSAFSWEGNEHFLKQDLRRSLQSVPDDRKSAIYGLIAIGPYVRFYKYMPDGQCAPVTFVEGKQTLHIHSDQAAIREFLAGVKEEWM</sequence>
<dbReference type="VEuPathDB" id="FungiDB:CDV56_103969"/>